<gene>
    <name evidence="2" type="ORF">GGX14DRAFT_406706</name>
</gene>
<reference evidence="2" key="1">
    <citation type="submission" date="2023-03" db="EMBL/GenBank/DDBJ databases">
        <title>Massive genome expansion in bonnet fungi (Mycena s.s.) driven by repeated elements and novel gene families across ecological guilds.</title>
        <authorList>
            <consortium name="Lawrence Berkeley National Laboratory"/>
            <person name="Harder C.B."/>
            <person name="Miyauchi S."/>
            <person name="Viragh M."/>
            <person name="Kuo A."/>
            <person name="Thoen E."/>
            <person name="Andreopoulos B."/>
            <person name="Lu D."/>
            <person name="Skrede I."/>
            <person name="Drula E."/>
            <person name="Henrissat B."/>
            <person name="Morin E."/>
            <person name="Kohler A."/>
            <person name="Barry K."/>
            <person name="LaButti K."/>
            <person name="Morin E."/>
            <person name="Salamov A."/>
            <person name="Lipzen A."/>
            <person name="Mereny Z."/>
            <person name="Hegedus B."/>
            <person name="Baldrian P."/>
            <person name="Stursova M."/>
            <person name="Weitz H."/>
            <person name="Taylor A."/>
            <person name="Grigoriev I.V."/>
            <person name="Nagy L.G."/>
            <person name="Martin F."/>
            <person name="Kauserud H."/>
        </authorList>
    </citation>
    <scope>NUCLEOTIDE SEQUENCE</scope>
    <source>
        <strain evidence="2">9144</strain>
    </source>
</reference>
<name>A0AAD6USQ5_9AGAR</name>
<comment type="caution">
    <text evidence="2">The sequence shown here is derived from an EMBL/GenBank/DDBJ whole genome shotgun (WGS) entry which is preliminary data.</text>
</comment>
<dbReference type="Proteomes" id="UP001219525">
    <property type="component" value="Unassembled WGS sequence"/>
</dbReference>
<evidence type="ECO:0000313" key="3">
    <source>
        <dbReference type="Proteomes" id="UP001219525"/>
    </source>
</evidence>
<feature type="compositionally biased region" description="Polar residues" evidence="1">
    <location>
        <begin position="29"/>
        <end position="38"/>
    </location>
</feature>
<proteinExistence type="predicted"/>
<accession>A0AAD6USQ5</accession>
<dbReference type="EMBL" id="JARJCW010000125">
    <property type="protein sequence ID" value="KAJ7192015.1"/>
    <property type="molecule type" value="Genomic_DNA"/>
</dbReference>
<evidence type="ECO:0000256" key="1">
    <source>
        <dbReference type="SAM" id="MobiDB-lite"/>
    </source>
</evidence>
<feature type="region of interest" description="Disordered" evidence="1">
    <location>
        <begin position="24"/>
        <end position="50"/>
    </location>
</feature>
<protein>
    <submittedName>
        <fullName evidence="2">Uncharacterized protein</fullName>
    </submittedName>
</protein>
<evidence type="ECO:0000313" key="2">
    <source>
        <dbReference type="EMBL" id="KAJ7192015.1"/>
    </source>
</evidence>
<organism evidence="2 3">
    <name type="scientific">Mycena pura</name>
    <dbReference type="NCBI Taxonomy" id="153505"/>
    <lineage>
        <taxon>Eukaryota</taxon>
        <taxon>Fungi</taxon>
        <taxon>Dikarya</taxon>
        <taxon>Basidiomycota</taxon>
        <taxon>Agaricomycotina</taxon>
        <taxon>Agaricomycetes</taxon>
        <taxon>Agaricomycetidae</taxon>
        <taxon>Agaricales</taxon>
        <taxon>Marasmiineae</taxon>
        <taxon>Mycenaceae</taxon>
        <taxon>Mycena</taxon>
    </lineage>
</organism>
<sequence>MPYGTKELKTNKGIRTNGKLSKCGCGRRSSGTWGNDTPSSTTHSGGGGGGVKSSLHVLIVTLIARHPHTAAGAAAPPAAPPMAGGGDSVQSDLLRVVVVRVVGIGAYIGEGRAGGALVMTDTVLDGRRKDRGGWTQGGGDGGGQRHVTVHRTRLQTVRKPCQALLGKTWGSASRLDTTWESPGFVWTWASVGMVAEAWGIRGWTEKGGGSSFDGYDRPDQGFPDT</sequence>
<dbReference type="AlphaFoldDB" id="A0AAD6USQ5"/>
<keyword evidence="3" id="KW-1185">Reference proteome</keyword>